<dbReference type="Proteomes" id="UP001141327">
    <property type="component" value="Unassembled WGS sequence"/>
</dbReference>
<dbReference type="EMBL" id="JAPMOS010000011">
    <property type="protein sequence ID" value="KAJ4460835.1"/>
    <property type="molecule type" value="Genomic_DNA"/>
</dbReference>
<evidence type="ECO:0000256" key="9">
    <source>
        <dbReference type="ARBA" id="ARBA00022777"/>
    </source>
</evidence>
<evidence type="ECO:0000313" key="16">
    <source>
        <dbReference type="Proteomes" id="UP001141327"/>
    </source>
</evidence>
<evidence type="ECO:0000256" key="3">
    <source>
        <dbReference type="ARBA" id="ARBA00007614"/>
    </source>
</evidence>
<organism evidence="15 16">
    <name type="scientific">Paratrimastix pyriformis</name>
    <dbReference type="NCBI Taxonomy" id="342808"/>
    <lineage>
        <taxon>Eukaryota</taxon>
        <taxon>Metamonada</taxon>
        <taxon>Preaxostyla</taxon>
        <taxon>Paratrimastigidae</taxon>
        <taxon>Paratrimastix</taxon>
    </lineage>
</organism>
<dbReference type="InterPro" id="IPR036393">
    <property type="entry name" value="AceGlu_kinase-like_sf"/>
</dbReference>
<evidence type="ECO:0000256" key="13">
    <source>
        <dbReference type="ARBA" id="ARBA00047767"/>
    </source>
</evidence>
<evidence type="ECO:0000256" key="2">
    <source>
        <dbReference type="ARBA" id="ARBA00004791"/>
    </source>
</evidence>
<keyword evidence="8" id="KW-0547">Nucleotide-binding</keyword>
<keyword evidence="6" id="KW-0963">Cytoplasm</keyword>
<evidence type="ECO:0000256" key="8">
    <source>
        <dbReference type="ARBA" id="ARBA00022741"/>
    </source>
</evidence>
<dbReference type="PANTHER" id="PTHR42833:SF4">
    <property type="entry name" value="URIDYLATE KINASE PUMPKIN, CHLOROPLASTIC"/>
    <property type="match status" value="1"/>
</dbReference>
<sequence length="231" mass="24438">MSAAPSFVLSLGGSLVASPVPQVEYVQKIAAMLLRLRADGIVGHVVIGGGTVARTYINAARAINPQVSDAECDELGIICTRLNSKLLLSALGTAARQDIPLDTTPDAVRPGLITVMGGTFPGQTTDAVSAKLARAIGCPRMINATNVDGVYPADPRKNPGLQKYQRISHDRLIEIVGTEHRAGASFVIDPIAARIFKESNITGVVINGQDIENLERCLRGQEFNGTIIGNQ</sequence>
<dbReference type="EC" id="2.7.4.22" evidence="4"/>
<keyword evidence="16" id="KW-1185">Reference proteome</keyword>
<dbReference type="InterPro" id="IPR011818">
    <property type="entry name" value="Uridylate_kinase_arch/spir"/>
</dbReference>
<keyword evidence="10" id="KW-0067">ATP-binding</keyword>
<dbReference type="InterPro" id="IPR011817">
    <property type="entry name" value="Uridylate_kinase"/>
</dbReference>
<gene>
    <name evidence="15" type="ORF">PAPYR_3093</name>
</gene>
<evidence type="ECO:0000313" key="15">
    <source>
        <dbReference type="EMBL" id="KAJ4460835.1"/>
    </source>
</evidence>
<dbReference type="Gene3D" id="3.40.1160.10">
    <property type="entry name" value="Acetylglutamate kinase-like"/>
    <property type="match status" value="1"/>
</dbReference>
<comment type="catalytic activity">
    <reaction evidence="13">
        <text>UMP + ATP = UDP + ADP</text>
        <dbReference type="Rhea" id="RHEA:24400"/>
        <dbReference type="ChEBI" id="CHEBI:30616"/>
        <dbReference type="ChEBI" id="CHEBI:57865"/>
        <dbReference type="ChEBI" id="CHEBI:58223"/>
        <dbReference type="ChEBI" id="CHEBI:456216"/>
        <dbReference type="EC" id="2.7.4.22"/>
    </reaction>
</comment>
<comment type="pathway">
    <text evidence="2">Pyrimidine metabolism; CTP biosynthesis via de novo pathway; UDP from UMP (UMPK route): step 1/1.</text>
</comment>
<evidence type="ECO:0000256" key="7">
    <source>
        <dbReference type="ARBA" id="ARBA00022679"/>
    </source>
</evidence>
<name>A0ABQ8UTF8_9EUKA</name>
<comment type="subcellular location">
    <subcellularLocation>
        <location evidence="1">Cytoplasm</location>
    </subcellularLocation>
</comment>
<evidence type="ECO:0000256" key="6">
    <source>
        <dbReference type="ARBA" id="ARBA00022490"/>
    </source>
</evidence>
<evidence type="ECO:0000256" key="10">
    <source>
        <dbReference type="ARBA" id="ARBA00022840"/>
    </source>
</evidence>
<dbReference type="Pfam" id="PF00696">
    <property type="entry name" value="AA_kinase"/>
    <property type="match status" value="1"/>
</dbReference>
<evidence type="ECO:0000259" key="14">
    <source>
        <dbReference type="Pfam" id="PF00696"/>
    </source>
</evidence>
<dbReference type="NCBIfam" id="TIGR02076">
    <property type="entry name" value="pyrH_arch"/>
    <property type="match status" value="1"/>
</dbReference>
<reference evidence="15" key="1">
    <citation type="journal article" date="2022" name="bioRxiv">
        <title>Genomics of Preaxostyla Flagellates Illuminates Evolutionary Transitions and the Path Towards Mitochondrial Loss.</title>
        <authorList>
            <person name="Novak L.V.F."/>
            <person name="Treitli S.C."/>
            <person name="Pyrih J."/>
            <person name="Halakuc P."/>
            <person name="Pipaliya S.V."/>
            <person name="Vacek V."/>
            <person name="Brzon O."/>
            <person name="Soukal P."/>
            <person name="Eme L."/>
            <person name="Dacks J.B."/>
            <person name="Karnkowska A."/>
            <person name="Elias M."/>
            <person name="Hampl V."/>
        </authorList>
    </citation>
    <scope>NUCLEOTIDE SEQUENCE</scope>
    <source>
        <strain evidence="15">RCP-MX</strain>
    </source>
</reference>
<proteinExistence type="inferred from homology"/>
<evidence type="ECO:0000256" key="4">
    <source>
        <dbReference type="ARBA" id="ARBA00012899"/>
    </source>
</evidence>
<evidence type="ECO:0000256" key="11">
    <source>
        <dbReference type="ARBA" id="ARBA00022975"/>
    </source>
</evidence>
<comment type="caution">
    <text evidence="15">The sequence shown here is derived from an EMBL/GenBank/DDBJ whole genome shotgun (WGS) entry which is preliminary data.</text>
</comment>
<dbReference type="PANTHER" id="PTHR42833">
    <property type="entry name" value="URIDYLATE KINASE"/>
    <property type="match status" value="1"/>
</dbReference>
<dbReference type="SUPFAM" id="SSF53633">
    <property type="entry name" value="Carbamate kinase-like"/>
    <property type="match status" value="1"/>
</dbReference>
<comment type="similarity">
    <text evidence="3">Belongs to the UMP kinase family.</text>
</comment>
<evidence type="ECO:0000256" key="5">
    <source>
        <dbReference type="ARBA" id="ARBA00016403"/>
    </source>
</evidence>
<evidence type="ECO:0000256" key="12">
    <source>
        <dbReference type="ARBA" id="ARBA00032092"/>
    </source>
</evidence>
<dbReference type="GO" id="GO:0016301">
    <property type="term" value="F:kinase activity"/>
    <property type="evidence" value="ECO:0007669"/>
    <property type="project" value="UniProtKB-KW"/>
</dbReference>
<keyword evidence="9 15" id="KW-0418">Kinase</keyword>
<feature type="domain" description="Aspartate/glutamate/uridylate kinase" evidence="14">
    <location>
        <begin position="7"/>
        <end position="207"/>
    </location>
</feature>
<keyword evidence="11" id="KW-0665">Pyrimidine biosynthesis</keyword>
<dbReference type="PIRSF" id="PIRSF005650">
    <property type="entry name" value="Uridylate_kin"/>
    <property type="match status" value="1"/>
</dbReference>
<keyword evidence="7" id="KW-0808">Transferase</keyword>
<evidence type="ECO:0000256" key="1">
    <source>
        <dbReference type="ARBA" id="ARBA00004496"/>
    </source>
</evidence>
<protein>
    <recommendedName>
        <fullName evidence="5">Uridylate kinase</fullName>
        <ecNumber evidence="4">2.7.4.22</ecNumber>
    </recommendedName>
    <alternativeName>
        <fullName evidence="12">Uridine monophosphate kinase</fullName>
    </alternativeName>
</protein>
<accession>A0ABQ8UTF8</accession>
<dbReference type="InterPro" id="IPR001048">
    <property type="entry name" value="Asp/Glu/Uridylate_kinase"/>
</dbReference>